<dbReference type="OrthoDB" id="2325342at2"/>
<dbReference type="Proteomes" id="UP000199006">
    <property type="component" value="Unassembled WGS sequence"/>
</dbReference>
<evidence type="ECO:0000313" key="3">
    <source>
        <dbReference type="Proteomes" id="UP000199006"/>
    </source>
</evidence>
<dbReference type="Gene3D" id="3.90.350.10">
    <property type="entry name" value="Transposase Inhibitor Protein From Tn5, Chain A, domain 1"/>
    <property type="match status" value="1"/>
</dbReference>
<dbReference type="SUPFAM" id="SSF53098">
    <property type="entry name" value="Ribonuclease H-like"/>
    <property type="match status" value="1"/>
</dbReference>
<accession>A0A1I4J6M2</accession>
<dbReference type="STRING" id="29563.SAMN02983006_01611"/>
<name>A0A1I4J6M2_9FIRM</name>
<proteinExistence type="predicted"/>
<dbReference type="Pfam" id="PF01609">
    <property type="entry name" value="DDE_Tnp_1"/>
    <property type="match status" value="1"/>
</dbReference>
<dbReference type="GO" id="GO:0003677">
    <property type="term" value="F:DNA binding"/>
    <property type="evidence" value="ECO:0007669"/>
    <property type="project" value="InterPro"/>
</dbReference>
<dbReference type="RefSeq" id="WP_089861713.1">
    <property type="nucleotide sequence ID" value="NZ_FOTI01000021.1"/>
</dbReference>
<evidence type="ECO:0000259" key="1">
    <source>
        <dbReference type="Pfam" id="PF01609"/>
    </source>
</evidence>
<dbReference type="GO" id="GO:0004803">
    <property type="term" value="F:transposase activity"/>
    <property type="evidence" value="ECO:0007669"/>
    <property type="project" value="InterPro"/>
</dbReference>
<gene>
    <name evidence="2" type="ORF">SAMN02983006_01611</name>
</gene>
<dbReference type="InterPro" id="IPR012337">
    <property type="entry name" value="RNaseH-like_sf"/>
</dbReference>
<sequence length="420" mass="49441">MTNYTRFIYEMKRKVSNFSKKITKKLSKPKSKFITQMIYGFLNSQSVLLSEISRALKEDILLKKTIERLSRNLENFDEQEDLIGKYINELKPHVNDNTVFCCDKSDLVKPHSYELELLDRVRDGSTGETEKGYDTFEIAALTENKELPIEIYSRIYSSLEKGFKSRNIEALNGLDFVEKHFGKKGIYALDRGYDANMYYEYFTKGNKDFVIRATKKRNVIYKGKSVNIEKVAAFYKGKYAYHYKNKKNKERHLKFSYAPIKLPALKDKKLTLVIIRGLGKKPMLLISNLKPDAKKLTLAILKAYIRRWKIEEYFRFKKQKFNSENFRVRSIKRIRNLDLILSITIGFLALFSDKKRKTKLRIIVKKVSERIYNLPDFDYYALADGIKEILSKSYTGIATFLKSYYKKRRSQKILRLSLPL</sequence>
<keyword evidence="3" id="KW-1185">Reference proteome</keyword>
<dbReference type="GO" id="GO:0006313">
    <property type="term" value="P:DNA transposition"/>
    <property type="evidence" value="ECO:0007669"/>
    <property type="project" value="InterPro"/>
</dbReference>
<feature type="domain" description="Transposase IS4-like" evidence="1">
    <location>
        <begin position="177"/>
        <end position="343"/>
    </location>
</feature>
<reference evidence="2 3" key="1">
    <citation type="submission" date="2016-10" db="EMBL/GenBank/DDBJ databases">
        <authorList>
            <person name="de Groot N.N."/>
        </authorList>
    </citation>
    <scope>NUCLEOTIDE SEQUENCE [LARGE SCALE GENOMIC DNA]</scope>
    <source>
        <strain evidence="2 3">ATCC 51327</strain>
    </source>
</reference>
<protein>
    <submittedName>
        <fullName evidence="2">Transposase DDE domain-containing protein</fullName>
    </submittedName>
</protein>
<dbReference type="InterPro" id="IPR002559">
    <property type="entry name" value="Transposase_11"/>
</dbReference>
<organism evidence="2 3">
    <name type="scientific">Halanaerobium salsuginis</name>
    <dbReference type="NCBI Taxonomy" id="29563"/>
    <lineage>
        <taxon>Bacteria</taxon>
        <taxon>Bacillati</taxon>
        <taxon>Bacillota</taxon>
        <taxon>Clostridia</taxon>
        <taxon>Halanaerobiales</taxon>
        <taxon>Halanaerobiaceae</taxon>
        <taxon>Halanaerobium</taxon>
    </lineage>
</organism>
<dbReference type="AlphaFoldDB" id="A0A1I4J6M2"/>
<dbReference type="EMBL" id="FOTI01000021">
    <property type="protein sequence ID" value="SFL62194.1"/>
    <property type="molecule type" value="Genomic_DNA"/>
</dbReference>
<evidence type="ECO:0000313" key="2">
    <source>
        <dbReference type="EMBL" id="SFL62194.1"/>
    </source>
</evidence>